<evidence type="ECO:0000313" key="2">
    <source>
        <dbReference type="Proteomes" id="UP000824082"/>
    </source>
</evidence>
<accession>A0A9D1LKJ2</accession>
<reference evidence="1" key="2">
    <citation type="journal article" date="2021" name="PeerJ">
        <title>Extensive microbial diversity within the chicken gut microbiome revealed by metagenomics and culture.</title>
        <authorList>
            <person name="Gilroy R."/>
            <person name="Ravi A."/>
            <person name="Getino M."/>
            <person name="Pursley I."/>
            <person name="Horton D.L."/>
            <person name="Alikhan N.F."/>
            <person name="Baker D."/>
            <person name="Gharbi K."/>
            <person name="Hall N."/>
            <person name="Watson M."/>
            <person name="Adriaenssens E.M."/>
            <person name="Foster-Nyarko E."/>
            <person name="Jarju S."/>
            <person name="Secka A."/>
            <person name="Antonio M."/>
            <person name="Oren A."/>
            <person name="Chaudhuri R.R."/>
            <person name="La Ragione R."/>
            <person name="Hildebrand F."/>
            <person name="Pallen M.J."/>
        </authorList>
    </citation>
    <scope>NUCLEOTIDE SEQUENCE</scope>
    <source>
        <strain evidence="1">4509</strain>
    </source>
</reference>
<dbReference type="Proteomes" id="UP000824082">
    <property type="component" value="Unassembled WGS sequence"/>
</dbReference>
<gene>
    <name evidence="1" type="ORF">IAD19_06135</name>
</gene>
<sequence>MKQQPVMTSEGQPLTIVLSCVDPDMEMRLAKKLTDEGYTVIQAELNPWTVLHQIYQLHASLLIL</sequence>
<dbReference type="AlphaFoldDB" id="A0A9D1LKJ2"/>
<name>A0A9D1LKJ2_9FIRM</name>
<protein>
    <submittedName>
        <fullName evidence="1">Uncharacterized protein</fullName>
    </submittedName>
</protein>
<dbReference type="EMBL" id="DVMX01000119">
    <property type="protein sequence ID" value="HIU42116.1"/>
    <property type="molecule type" value="Genomic_DNA"/>
</dbReference>
<evidence type="ECO:0000313" key="1">
    <source>
        <dbReference type="EMBL" id="HIU42116.1"/>
    </source>
</evidence>
<comment type="caution">
    <text evidence="1">The sequence shown here is derived from an EMBL/GenBank/DDBJ whole genome shotgun (WGS) entry which is preliminary data.</text>
</comment>
<organism evidence="1 2">
    <name type="scientific">Candidatus Egerieicola faecale</name>
    <dbReference type="NCBI Taxonomy" id="2840774"/>
    <lineage>
        <taxon>Bacteria</taxon>
        <taxon>Bacillati</taxon>
        <taxon>Bacillota</taxon>
        <taxon>Clostridia</taxon>
        <taxon>Eubacteriales</taxon>
        <taxon>Oscillospiraceae</taxon>
        <taxon>Oscillospiraceae incertae sedis</taxon>
        <taxon>Candidatus Egerieicola</taxon>
    </lineage>
</organism>
<proteinExistence type="predicted"/>
<reference evidence="1" key="1">
    <citation type="submission" date="2020-10" db="EMBL/GenBank/DDBJ databases">
        <authorList>
            <person name="Gilroy R."/>
        </authorList>
    </citation>
    <scope>NUCLEOTIDE SEQUENCE</scope>
    <source>
        <strain evidence="1">4509</strain>
    </source>
</reference>